<protein>
    <submittedName>
        <fullName evidence="1">Uncharacterized protein</fullName>
    </submittedName>
</protein>
<dbReference type="OrthoDB" id="10321536at2759"/>
<evidence type="ECO:0000313" key="2">
    <source>
        <dbReference type="Proteomes" id="UP000717328"/>
    </source>
</evidence>
<dbReference type="EMBL" id="JABCKI010006071">
    <property type="protein sequence ID" value="KAG5635530.1"/>
    <property type="molecule type" value="Genomic_DNA"/>
</dbReference>
<accession>A0A9P7FUG1</accession>
<dbReference type="AlphaFoldDB" id="A0A9P7FUG1"/>
<comment type="caution">
    <text evidence="1">The sequence shown here is derived from an EMBL/GenBank/DDBJ whole genome shotgun (WGS) entry which is preliminary data.</text>
</comment>
<organism evidence="1 2">
    <name type="scientific">Sphagnurus paluster</name>
    <dbReference type="NCBI Taxonomy" id="117069"/>
    <lineage>
        <taxon>Eukaryota</taxon>
        <taxon>Fungi</taxon>
        <taxon>Dikarya</taxon>
        <taxon>Basidiomycota</taxon>
        <taxon>Agaricomycotina</taxon>
        <taxon>Agaricomycetes</taxon>
        <taxon>Agaricomycetidae</taxon>
        <taxon>Agaricales</taxon>
        <taxon>Tricholomatineae</taxon>
        <taxon>Lyophyllaceae</taxon>
        <taxon>Sphagnurus</taxon>
    </lineage>
</organism>
<keyword evidence="2" id="KW-1185">Reference proteome</keyword>
<sequence length="124" mass="14624">MWGSISLIKPTDPRLESIDISLEIGGLYPRELFDFSSVPQAHVRVTLTFSQKPAWKENRRKLGTLFVESLRGFDVVRNECTVFVSRSPKPGWKPQYQAQIEDEWRDEQEERSMTAYYASRRKYY</sequence>
<dbReference type="Proteomes" id="UP000717328">
    <property type="component" value="Unassembled WGS sequence"/>
</dbReference>
<evidence type="ECO:0000313" key="1">
    <source>
        <dbReference type="EMBL" id="KAG5635530.1"/>
    </source>
</evidence>
<name>A0A9P7FUG1_9AGAR</name>
<reference evidence="1" key="1">
    <citation type="submission" date="2021-02" db="EMBL/GenBank/DDBJ databases">
        <authorList>
            <person name="Nieuwenhuis M."/>
            <person name="Van De Peppel L.J.J."/>
        </authorList>
    </citation>
    <scope>NUCLEOTIDE SEQUENCE</scope>
    <source>
        <strain evidence="1">D49</strain>
    </source>
</reference>
<reference evidence="1" key="2">
    <citation type="submission" date="2021-10" db="EMBL/GenBank/DDBJ databases">
        <title>Phylogenomics reveals ancestral predisposition of the termite-cultivated fungus Termitomyces towards a domesticated lifestyle.</title>
        <authorList>
            <person name="Auxier B."/>
            <person name="Grum-Grzhimaylo A."/>
            <person name="Cardenas M.E."/>
            <person name="Lodge J.D."/>
            <person name="Laessoe T."/>
            <person name="Pedersen O."/>
            <person name="Smith M.E."/>
            <person name="Kuyper T.W."/>
            <person name="Franco-Molano E.A."/>
            <person name="Baroni T.J."/>
            <person name="Aanen D.K."/>
        </authorList>
    </citation>
    <scope>NUCLEOTIDE SEQUENCE</scope>
    <source>
        <strain evidence="1">D49</strain>
    </source>
</reference>
<proteinExistence type="predicted"/>
<gene>
    <name evidence="1" type="ORF">H0H81_010953</name>
</gene>